<reference evidence="2" key="1">
    <citation type="journal article" date="2014" name="Int. J. Syst. Evol. Microbiol.">
        <title>Complete genome sequence of Corynebacterium casei LMG S-19264T (=DSM 44701T), isolated from a smear-ripened cheese.</title>
        <authorList>
            <consortium name="US DOE Joint Genome Institute (JGI-PGF)"/>
            <person name="Walter F."/>
            <person name="Albersmeier A."/>
            <person name="Kalinowski J."/>
            <person name="Ruckert C."/>
        </authorList>
    </citation>
    <scope>NUCLEOTIDE SEQUENCE</scope>
    <source>
        <strain evidence="2">JCM 19596</strain>
    </source>
</reference>
<sequence length="202" mass="21017">MDGRDGSDSLSRAARVLAGREVHWTLVALSLLVLAAFLPVGPLRLPGYLVLAGFDAPQNAFLPGLGGAGYWAGVATYLYLVSLVVGGVLRAVLRAVGGRERRVNPRTKGRRRRALPSPGMLATTAKTLAGPEVVGVFVVLFGLGYAGVRGVPVFRVPGQWALALLDWGVVGATGSTLALASMAVTAYALAIGIGNAIFLLRR</sequence>
<protein>
    <submittedName>
        <fullName evidence="2">Uncharacterized protein</fullName>
    </submittedName>
</protein>
<keyword evidence="3" id="KW-1185">Reference proteome</keyword>
<feature type="transmembrane region" description="Helical" evidence="1">
    <location>
        <begin position="70"/>
        <end position="93"/>
    </location>
</feature>
<accession>A0A830EZM8</accession>
<feature type="transmembrane region" description="Helical" evidence="1">
    <location>
        <begin position="21"/>
        <end position="41"/>
    </location>
</feature>
<feature type="transmembrane region" description="Helical" evidence="1">
    <location>
        <begin position="167"/>
        <end position="200"/>
    </location>
</feature>
<dbReference type="EMBL" id="BMPG01000001">
    <property type="protein sequence ID" value="GGL46252.1"/>
    <property type="molecule type" value="Genomic_DNA"/>
</dbReference>
<proteinExistence type="predicted"/>
<comment type="caution">
    <text evidence="2">The sequence shown here is derived from an EMBL/GenBank/DDBJ whole genome shotgun (WGS) entry which is preliminary data.</text>
</comment>
<dbReference type="RefSeq" id="WP_188974705.1">
    <property type="nucleotide sequence ID" value="NZ_BMPG01000001.1"/>
</dbReference>
<evidence type="ECO:0000313" key="3">
    <source>
        <dbReference type="Proteomes" id="UP000607197"/>
    </source>
</evidence>
<gene>
    <name evidence="2" type="ORF">GCM10009039_00780</name>
</gene>
<name>A0A830EZM8_9EURY</name>
<evidence type="ECO:0000313" key="2">
    <source>
        <dbReference type="EMBL" id="GGL46252.1"/>
    </source>
</evidence>
<dbReference type="OrthoDB" id="293663at2157"/>
<dbReference type="Proteomes" id="UP000607197">
    <property type="component" value="Unassembled WGS sequence"/>
</dbReference>
<dbReference type="AlphaFoldDB" id="A0A830EZM8"/>
<evidence type="ECO:0000256" key="1">
    <source>
        <dbReference type="SAM" id="Phobius"/>
    </source>
</evidence>
<reference evidence="2" key="2">
    <citation type="submission" date="2020-09" db="EMBL/GenBank/DDBJ databases">
        <authorList>
            <person name="Sun Q."/>
            <person name="Ohkuma M."/>
        </authorList>
    </citation>
    <scope>NUCLEOTIDE SEQUENCE</scope>
    <source>
        <strain evidence="2">JCM 19596</strain>
    </source>
</reference>
<keyword evidence="1" id="KW-0472">Membrane</keyword>
<feature type="transmembrane region" description="Helical" evidence="1">
    <location>
        <begin position="114"/>
        <end position="147"/>
    </location>
</feature>
<keyword evidence="1" id="KW-1133">Transmembrane helix</keyword>
<organism evidence="2 3">
    <name type="scientific">Halocalculus aciditolerans</name>
    <dbReference type="NCBI Taxonomy" id="1383812"/>
    <lineage>
        <taxon>Archaea</taxon>
        <taxon>Methanobacteriati</taxon>
        <taxon>Methanobacteriota</taxon>
        <taxon>Stenosarchaea group</taxon>
        <taxon>Halobacteria</taxon>
        <taxon>Halobacteriales</taxon>
        <taxon>Halobacteriaceae</taxon>
        <taxon>Halocalculus</taxon>
    </lineage>
</organism>
<keyword evidence="1" id="KW-0812">Transmembrane</keyword>